<dbReference type="EMBL" id="CP034726">
    <property type="protein sequence ID" value="QBP17941.1"/>
    <property type="molecule type" value="Genomic_DNA"/>
</dbReference>
<accession>A0A4P6ZJM9</accession>
<reference evidence="8" key="1">
    <citation type="submission" date="2018-12" db="EMBL/GenBank/DDBJ databases">
        <title>A new species of lactobacillus.</title>
        <authorList>
            <person name="Jian Y."/>
            <person name="Xin L."/>
            <person name="Hong Z.J."/>
            <person name="Ming L.Z."/>
            <person name="Hong X.Z."/>
        </authorList>
    </citation>
    <scope>NUCLEOTIDE SEQUENCE [LARGE SCALE GENOMIC DNA]</scope>
    <source>
        <strain evidence="8">HSLZ-75</strain>
    </source>
</reference>
<evidence type="ECO:0000256" key="6">
    <source>
        <dbReference type="HAMAP-Rule" id="MF_00363"/>
    </source>
</evidence>
<dbReference type="HAMAP" id="MF_00363">
    <property type="entry name" value="UPF0154"/>
    <property type="match status" value="1"/>
</dbReference>
<dbReference type="Pfam" id="PF03672">
    <property type="entry name" value="UPF0154"/>
    <property type="match status" value="1"/>
</dbReference>
<sequence length="72" mass="8615">MTWLWILLIIVFFLGGIVVGFYAARKYMKTYLKNNPPINETQLSLMMSQMGRRPSKKKLRQMMNTMKNHQNY</sequence>
<name>A0A4P6ZJM9_9LACO</name>
<dbReference type="InterPro" id="IPR005359">
    <property type="entry name" value="UPF0154"/>
</dbReference>
<keyword evidence="8" id="KW-1185">Reference proteome</keyword>
<comment type="subcellular location">
    <subcellularLocation>
        <location evidence="6">Cell membrane</location>
        <topology evidence="6">Single-pass membrane protein</topology>
    </subcellularLocation>
    <subcellularLocation>
        <location evidence="1">Membrane</location>
        <topology evidence="1">Single-pass membrane protein</topology>
    </subcellularLocation>
</comment>
<evidence type="ECO:0000256" key="1">
    <source>
        <dbReference type="ARBA" id="ARBA00004167"/>
    </source>
</evidence>
<dbReference type="OrthoDB" id="1769076at2"/>
<keyword evidence="3 6" id="KW-0812">Transmembrane</keyword>
<keyword evidence="6" id="KW-1003">Cell membrane</keyword>
<comment type="similarity">
    <text evidence="2 6">Belongs to the UPF0154 family.</text>
</comment>
<keyword evidence="4 6" id="KW-1133">Transmembrane helix</keyword>
<feature type="transmembrane region" description="Helical" evidence="6">
    <location>
        <begin position="6"/>
        <end position="24"/>
    </location>
</feature>
<evidence type="ECO:0000313" key="7">
    <source>
        <dbReference type="EMBL" id="QBP17941.1"/>
    </source>
</evidence>
<dbReference type="GO" id="GO:0005886">
    <property type="term" value="C:plasma membrane"/>
    <property type="evidence" value="ECO:0007669"/>
    <property type="project" value="UniProtKB-SubCell"/>
</dbReference>
<dbReference type="RefSeq" id="WP_133441486.1">
    <property type="nucleotide sequence ID" value="NZ_CP034726.1"/>
</dbReference>
<evidence type="ECO:0000256" key="2">
    <source>
        <dbReference type="ARBA" id="ARBA00006694"/>
    </source>
</evidence>
<evidence type="ECO:0000313" key="8">
    <source>
        <dbReference type="Proteomes" id="UP000294321"/>
    </source>
</evidence>
<gene>
    <name evidence="7" type="ORF">ELX58_01980</name>
</gene>
<dbReference type="Proteomes" id="UP000294321">
    <property type="component" value="Chromosome"/>
</dbReference>
<organism evidence="7 8">
    <name type="scientific">Acetilactobacillus jinshanensis</name>
    <dbReference type="NCBI Taxonomy" id="1720083"/>
    <lineage>
        <taxon>Bacteria</taxon>
        <taxon>Bacillati</taxon>
        <taxon>Bacillota</taxon>
        <taxon>Bacilli</taxon>
        <taxon>Lactobacillales</taxon>
        <taxon>Lactobacillaceae</taxon>
        <taxon>Acetilactobacillus</taxon>
    </lineage>
</organism>
<evidence type="ECO:0000256" key="5">
    <source>
        <dbReference type="ARBA" id="ARBA00023136"/>
    </source>
</evidence>
<keyword evidence="5 6" id="KW-0472">Membrane</keyword>
<dbReference type="AlphaFoldDB" id="A0A4P6ZJM9"/>
<proteinExistence type="inferred from homology"/>
<dbReference type="KEGG" id="lji:ELX58_01980"/>
<protein>
    <recommendedName>
        <fullName evidence="6">UPF0154 protein ELX58_01980</fullName>
    </recommendedName>
</protein>
<evidence type="ECO:0000256" key="3">
    <source>
        <dbReference type="ARBA" id="ARBA00022692"/>
    </source>
</evidence>
<evidence type="ECO:0000256" key="4">
    <source>
        <dbReference type="ARBA" id="ARBA00022989"/>
    </source>
</evidence>